<organism evidence="2 3">
    <name type="scientific">Polyporus arcularius HHB13444</name>
    <dbReference type="NCBI Taxonomy" id="1314778"/>
    <lineage>
        <taxon>Eukaryota</taxon>
        <taxon>Fungi</taxon>
        <taxon>Dikarya</taxon>
        <taxon>Basidiomycota</taxon>
        <taxon>Agaricomycotina</taxon>
        <taxon>Agaricomycetes</taxon>
        <taxon>Polyporales</taxon>
        <taxon>Polyporaceae</taxon>
        <taxon>Polyporus</taxon>
    </lineage>
</organism>
<keyword evidence="1" id="KW-0812">Transmembrane</keyword>
<keyword evidence="1" id="KW-1133">Transmembrane helix</keyword>
<feature type="transmembrane region" description="Helical" evidence="1">
    <location>
        <begin position="22"/>
        <end position="41"/>
    </location>
</feature>
<sequence length="123" mass="14181">MTGHACGGYSGVRTRDWSGLRYLNTLPVISLTLLCVWAGAWRRSRRILRTFVQHWWYRRLLANTQSLLVYRLVHAPVMRGCISYQVRAKGGFDSPTESCHCGFVIFCTKKTWTSEPNRSSVHM</sequence>
<evidence type="ECO:0000313" key="3">
    <source>
        <dbReference type="Proteomes" id="UP000308197"/>
    </source>
</evidence>
<dbReference type="InParanoid" id="A0A5C3PME2"/>
<dbReference type="EMBL" id="ML211039">
    <property type="protein sequence ID" value="TFK90686.1"/>
    <property type="molecule type" value="Genomic_DNA"/>
</dbReference>
<keyword evidence="3" id="KW-1185">Reference proteome</keyword>
<name>A0A5C3PME2_9APHY</name>
<keyword evidence="1" id="KW-0472">Membrane</keyword>
<reference evidence="2 3" key="1">
    <citation type="journal article" date="2019" name="Nat. Ecol. Evol.">
        <title>Megaphylogeny resolves global patterns of mushroom evolution.</title>
        <authorList>
            <person name="Varga T."/>
            <person name="Krizsan K."/>
            <person name="Foldi C."/>
            <person name="Dima B."/>
            <person name="Sanchez-Garcia M."/>
            <person name="Sanchez-Ramirez S."/>
            <person name="Szollosi G.J."/>
            <person name="Szarkandi J.G."/>
            <person name="Papp V."/>
            <person name="Albert L."/>
            <person name="Andreopoulos W."/>
            <person name="Angelini C."/>
            <person name="Antonin V."/>
            <person name="Barry K.W."/>
            <person name="Bougher N.L."/>
            <person name="Buchanan P."/>
            <person name="Buyck B."/>
            <person name="Bense V."/>
            <person name="Catcheside P."/>
            <person name="Chovatia M."/>
            <person name="Cooper J."/>
            <person name="Damon W."/>
            <person name="Desjardin D."/>
            <person name="Finy P."/>
            <person name="Geml J."/>
            <person name="Haridas S."/>
            <person name="Hughes K."/>
            <person name="Justo A."/>
            <person name="Karasinski D."/>
            <person name="Kautmanova I."/>
            <person name="Kiss B."/>
            <person name="Kocsube S."/>
            <person name="Kotiranta H."/>
            <person name="LaButti K.M."/>
            <person name="Lechner B.E."/>
            <person name="Liimatainen K."/>
            <person name="Lipzen A."/>
            <person name="Lukacs Z."/>
            <person name="Mihaltcheva S."/>
            <person name="Morgado L.N."/>
            <person name="Niskanen T."/>
            <person name="Noordeloos M.E."/>
            <person name="Ohm R.A."/>
            <person name="Ortiz-Santana B."/>
            <person name="Ovrebo C."/>
            <person name="Racz N."/>
            <person name="Riley R."/>
            <person name="Savchenko A."/>
            <person name="Shiryaev A."/>
            <person name="Soop K."/>
            <person name="Spirin V."/>
            <person name="Szebenyi C."/>
            <person name="Tomsovsky M."/>
            <person name="Tulloss R.E."/>
            <person name="Uehling J."/>
            <person name="Grigoriev I.V."/>
            <person name="Vagvolgyi C."/>
            <person name="Papp T."/>
            <person name="Martin F.M."/>
            <person name="Miettinen O."/>
            <person name="Hibbett D.S."/>
            <person name="Nagy L.G."/>
        </authorList>
    </citation>
    <scope>NUCLEOTIDE SEQUENCE [LARGE SCALE GENOMIC DNA]</scope>
    <source>
        <strain evidence="2 3">HHB13444</strain>
    </source>
</reference>
<protein>
    <submittedName>
        <fullName evidence="2">Uncharacterized protein</fullName>
    </submittedName>
</protein>
<proteinExistence type="predicted"/>
<dbReference type="AlphaFoldDB" id="A0A5C3PME2"/>
<dbReference type="Proteomes" id="UP000308197">
    <property type="component" value="Unassembled WGS sequence"/>
</dbReference>
<accession>A0A5C3PME2</accession>
<evidence type="ECO:0000313" key="2">
    <source>
        <dbReference type="EMBL" id="TFK90686.1"/>
    </source>
</evidence>
<gene>
    <name evidence="2" type="ORF">K466DRAFT_371074</name>
</gene>
<evidence type="ECO:0000256" key="1">
    <source>
        <dbReference type="SAM" id="Phobius"/>
    </source>
</evidence>